<organism evidence="2 3">
    <name type="scientific">Pholiota conissans</name>
    <dbReference type="NCBI Taxonomy" id="109636"/>
    <lineage>
        <taxon>Eukaryota</taxon>
        <taxon>Fungi</taxon>
        <taxon>Dikarya</taxon>
        <taxon>Basidiomycota</taxon>
        <taxon>Agaricomycotina</taxon>
        <taxon>Agaricomycetes</taxon>
        <taxon>Agaricomycetidae</taxon>
        <taxon>Agaricales</taxon>
        <taxon>Agaricineae</taxon>
        <taxon>Strophariaceae</taxon>
        <taxon>Pholiota</taxon>
    </lineage>
</organism>
<feature type="chain" id="PRO_5040473165" description="Secreted protein" evidence="1">
    <location>
        <begin position="23"/>
        <end position="131"/>
    </location>
</feature>
<dbReference type="Proteomes" id="UP000807469">
    <property type="component" value="Unassembled WGS sequence"/>
</dbReference>
<name>A0A9P5YQT2_9AGAR</name>
<keyword evidence="3" id="KW-1185">Reference proteome</keyword>
<evidence type="ECO:0000313" key="3">
    <source>
        <dbReference type="Proteomes" id="UP000807469"/>
    </source>
</evidence>
<sequence>MASVANVTFHLLVGASLGPALSTHTTTTIHLPACCHIIATRQRVCFWLAHLHYSCTLPSCHRRSVYELMRSTSEARTHHQRNNIPSKRTMSAAYAVLCGVETHCSGWLPYPQLSTSGYRYGLVGVRVRRGS</sequence>
<gene>
    <name evidence="2" type="ORF">BDN70DRAFT_885864</name>
</gene>
<keyword evidence="1" id="KW-0732">Signal</keyword>
<accession>A0A9P5YQT2</accession>
<feature type="signal peptide" evidence="1">
    <location>
        <begin position="1"/>
        <end position="22"/>
    </location>
</feature>
<evidence type="ECO:0008006" key="4">
    <source>
        <dbReference type="Google" id="ProtNLM"/>
    </source>
</evidence>
<protein>
    <recommendedName>
        <fullName evidence="4">Secreted protein</fullName>
    </recommendedName>
</protein>
<evidence type="ECO:0000313" key="2">
    <source>
        <dbReference type="EMBL" id="KAF9473411.1"/>
    </source>
</evidence>
<dbReference type="EMBL" id="MU155445">
    <property type="protein sequence ID" value="KAF9473411.1"/>
    <property type="molecule type" value="Genomic_DNA"/>
</dbReference>
<proteinExistence type="predicted"/>
<dbReference type="AlphaFoldDB" id="A0A9P5YQT2"/>
<comment type="caution">
    <text evidence="2">The sequence shown here is derived from an EMBL/GenBank/DDBJ whole genome shotgun (WGS) entry which is preliminary data.</text>
</comment>
<evidence type="ECO:0000256" key="1">
    <source>
        <dbReference type="SAM" id="SignalP"/>
    </source>
</evidence>
<reference evidence="2" key="1">
    <citation type="submission" date="2020-11" db="EMBL/GenBank/DDBJ databases">
        <authorList>
            <consortium name="DOE Joint Genome Institute"/>
            <person name="Ahrendt S."/>
            <person name="Riley R."/>
            <person name="Andreopoulos W."/>
            <person name="Labutti K."/>
            <person name="Pangilinan J."/>
            <person name="Ruiz-Duenas F.J."/>
            <person name="Barrasa J.M."/>
            <person name="Sanchez-Garcia M."/>
            <person name="Camarero S."/>
            <person name="Miyauchi S."/>
            <person name="Serrano A."/>
            <person name="Linde D."/>
            <person name="Babiker R."/>
            <person name="Drula E."/>
            <person name="Ayuso-Fernandez I."/>
            <person name="Pacheco R."/>
            <person name="Padilla G."/>
            <person name="Ferreira P."/>
            <person name="Barriuso J."/>
            <person name="Kellner H."/>
            <person name="Castanera R."/>
            <person name="Alfaro M."/>
            <person name="Ramirez L."/>
            <person name="Pisabarro A.G."/>
            <person name="Kuo A."/>
            <person name="Tritt A."/>
            <person name="Lipzen A."/>
            <person name="He G."/>
            <person name="Yan M."/>
            <person name="Ng V."/>
            <person name="Cullen D."/>
            <person name="Martin F."/>
            <person name="Rosso M.-N."/>
            <person name="Henrissat B."/>
            <person name="Hibbett D."/>
            <person name="Martinez A.T."/>
            <person name="Grigoriev I.V."/>
        </authorList>
    </citation>
    <scope>NUCLEOTIDE SEQUENCE</scope>
    <source>
        <strain evidence="2">CIRM-BRFM 674</strain>
    </source>
</reference>